<dbReference type="Proteomes" id="UP000178315">
    <property type="component" value="Unassembled WGS sequence"/>
</dbReference>
<name>A0A1G2ACB1_9BACT</name>
<comment type="caution">
    <text evidence="1">The sequence shown here is derived from an EMBL/GenBank/DDBJ whole genome shotgun (WGS) entry which is preliminary data.</text>
</comment>
<evidence type="ECO:0000313" key="1">
    <source>
        <dbReference type="EMBL" id="OGY74126.1"/>
    </source>
</evidence>
<protein>
    <submittedName>
        <fullName evidence="1">Uncharacterized protein</fullName>
    </submittedName>
</protein>
<proteinExistence type="predicted"/>
<dbReference type="EMBL" id="MHJU01000003">
    <property type="protein sequence ID" value="OGY74126.1"/>
    <property type="molecule type" value="Genomic_DNA"/>
</dbReference>
<dbReference type="AlphaFoldDB" id="A0A1G2ACB1"/>
<organism evidence="1 2">
    <name type="scientific">Candidatus Jacksonbacteria bacterium RIFCSPLOWO2_02_FULL_44_20</name>
    <dbReference type="NCBI Taxonomy" id="1798460"/>
    <lineage>
        <taxon>Bacteria</taxon>
        <taxon>Candidatus Jacksoniibacteriota</taxon>
    </lineage>
</organism>
<sequence length="101" mass="11567">MLKQAIAIIRPKKNLTSAGADSLFWLYDGQAVKDLKELKDALKKASNDQFAHHVNAEKNDFACWTEEVLRDRNLAVKLRQCKTRLSTVRAIETHLQKNYAI</sequence>
<accession>A0A1G2ACB1</accession>
<gene>
    <name evidence="1" type="ORF">A3H61_04295</name>
</gene>
<reference evidence="1 2" key="1">
    <citation type="journal article" date="2016" name="Nat. Commun.">
        <title>Thousands of microbial genomes shed light on interconnected biogeochemical processes in an aquifer system.</title>
        <authorList>
            <person name="Anantharaman K."/>
            <person name="Brown C.T."/>
            <person name="Hug L.A."/>
            <person name="Sharon I."/>
            <person name="Castelle C.J."/>
            <person name="Probst A.J."/>
            <person name="Thomas B.C."/>
            <person name="Singh A."/>
            <person name="Wilkins M.J."/>
            <person name="Karaoz U."/>
            <person name="Brodie E.L."/>
            <person name="Williams K.H."/>
            <person name="Hubbard S.S."/>
            <person name="Banfield J.F."/>
        </authorList>
    </citation>
    <scope>NUCLEOTIDE SEQUENCE [LARGE SCALE GENOMIC DNA]</scope>
</reference>
<evidence type="ECO:0000313" key="2">
    <source>
        <dbReference type="Proteomes" id="UP000178315"/>
    </source>
</evidence>